<feature type="domain" description="Response regulatory" evidence="9">
    <location>
        <begin position="426"/>
        <end position="542"/>
    </location>
</feature>
<dbReference type="EMBL" id="BLJN01000006">
    <property type="protein sequence ID" value="GFE83560.1"/>
    <property type="molecule type" value="Genomic_DNA"/>
</dbReference>
<dbReference type="PRINTS" id="PR00344">
    <property type="entry name" value="BCTRLSENSOR"/>
</dbReference>
<keyword evidence="5" id="KW-0418">Kinase</keyword>
<keyword evidence="7" id="KW-0175">Coiled coil</keyword>
<dbReference type="PANTHER" id="PTHR43547">
    <property type="entry name" value="TWO-COMPONENT HISTIDINE KINASE"/>
    <property type="match status" value="1"/>
</dbReference>
<dbReference type="Pfam" id="PF00512">
    <property type="entry name" value="HisKA"/>
    <property type="match status" value="1"/>
</dbReference>
<feature type="domain" description="Response regulatory" evidence="9">
    <location>
        <begin position="11"/>
        <end position="128"/>
    </location>
</feature>
<proteinExistence type="predicted"/>
<dbReference type="Pfam" id="PF02518">
    <property type="entry name" value="HATPase_c"/>
    <property type="match status" value="1"/>
</dbReference>
<dbReference type="EC" id="2.7.13.3" evidence="2"/>
<evidence type="ECO:0000259" key="9">
    <source>
        <dbReference type="PROSITE" id="PS50110"/>
    </source>
</evidence>
<dbReference type="GO" id="GO:0005886">
    <property type="term" value="C:plasma membrane"/>
    <property type="evidence" value="ECO:0007669"/>
    <property type="project" value="UniProtKB-ARBA"/>
</dbReference>
<accession>A0A829YK05</accession>
<dbReference type="Proteomes" id="UP000445000">
    <property type="component" value="Unassembled WGS sequence"/>
</dbReference>
<dbReference type="InterPro" id="IPR003594">
    <property type="entry name" value="HATPase_dom"/>
</dbReference>
<organism evidence="10 11">
    <name type="scientific">Steroidobacter agaridevorans</name>
    <dbReference type="NCBI Taxonomy" id="2695856"/>
    <lineage>
        <taxon>Bacteria</taxon>
        <taxon>Pseudomonadati</taxon>
        <taxon>Pseudomonadota</taxon>
        <taxon>Gammaproteobacteria</taxon>
        <taxon>Steroidobacterales</taxon>
        <taxon>Steroidobacteraceae</taxon>
        <taxon>Steroidobacter</taxon>
    </lineage>
</organism>
<name>A0A829YK05_9GAMM</name>
<reference evidence="11" key="1">
    <citation type="submission" date="2020-01" db="EMBL/GenBank/DDBJ databases">
        <title>'Steroidobacter agaridevorans' sp. nov., agar-degrading bacteria isolated from rhizosphere soils.</title>
        <authorList>
            <person name="Ikenaga M."/>
            <person name="Kataoka M."/>
            <person name="Murouchi A."/>
            <person name="Katsuragi S."/>
            <person name="Sakai M."/>
        </authorList>
    </citation>
    <scope>NUCLEOTIDE SEQUENCE [LARGE SCALE GENOMIC DNA]</scope>
    <source>
        <strain evidence="11">YU21-B</strain>
    </source>
</reference>
<dbReference type="InterPro" id="IPR004358">
    <property type="entry name" value="Sig_transdc_His_kin-like_C"/>
</dbReference>
<dbReference type="Gene3D" id="1.10.287.130">
    <property type="match status" value="1"/>
</dbReference>
<dbReference type="SUPFAM" id="SSF52172">
    <property type="entry name" value="CheY-like"/>
    <property type="match status" value="2"/>
</dbReference>
<keyword evidence="4" id="KW-0808">Transferase</keyword>
<dbReference type="SMART" id="SM00388">
    <property type="entry name" value="HisKA"/>
    <property type="match status" value="1"/>
</dbReference>
<keyword evidence="3 6" id="KW-0597">Phosphoprotein</keyword>
<evidence type="ECO:0000256" key="2">
    <source>
        <dbReference type="ARBA" id="ARBA00012438"/>
    </source>
</evidence>
<protein>
    <recommendedName>
        <fullName evidence="2">histidine kinase</fullName>
        <ecNumber evidence="2">2.7.13.3</ecNumber>
    </recommendedName>
</protein>
<dbReference type="FunFam" id="3.30.565.10:FF:000006">
    <property type="entry name" value="Sensor histidine kinase WalK"/>
    <property type="match status" value="1"/>
</dbReference>
<evidence type="ECO:0000259" key="8">
    <source>
        <dbReference type="PROSITE" id="PS50109"/>
    </source>
</evidence>
<comment type="caution">
    <text evidence="10">The sequence shown here is derived from an EMBL/GenBank/DDBJ whole genome shotgun (WGS) entry which is preliminary data.</text>
</comment>
<dbReference type="GO" id="GO:0000155">
    <property type="term" value="F:phosphorelay sensor kinase activity"/>
    <property type="evidence" value="ECO:0007669"/>
    <property type="project" value="InterPro"/>
</dbReference>
<dbReference type="PROSITE" id="PS50109">
    <property type="entry name" value="HIS_KIN"/>
    <property type="match status" value="1"/>
</dbReference>
<comment type="catalytic activity">
    <reaction evidence="1">
        <text>ATP + protein L-histidine = ADP + protein N-phospho-L-histidine.</text>
        <dbReference type="EC" id="2.7.13.3"/>
    </reaction>
</comment>
<dbReference type="AlphaFoldDB" id="A0A829YK05"/>
<dbReference type="InterPro" id="IPR011006">
    <property type="entry name" value="CheY-like_superfamily"/>
</dbReference>
<evidence type="ECO:0000256" key="3">
    <source>
        <dbReference type="ARBA" id="ARBA00022553"/>
    </source>
</evidence>
<dbReference type="PANTHER" id="PTHR43547:SF2">
    <property type="entry name" value="HYBRID SIGNAL TRANSDUCTION HISTIDINE KINASE C"/>
    <property type="match status" value="1"/>
</dbReference>
<dbReference type="Gene3D" id="3.40.50.2300">
    <property type="match status" value="2"/>
</dbReference>
<dbReference type="InterPro" id="IPR005467">
    <property type="entry name" value="His_kinase_dom"/>
</dbReference>
<evidence type="ECO:0000256" key="7">
    <source>
        <dbReference type="SAM" id="Coils"/>
    </source>
</evidence>
<evidence type="ECO:0000256" key="6">
    <source>
        <dbReference type="PROSITE-ProRule" id="PRU00169"/>
    </source>
</evidence>
<dbReference type="SMART" id="SM00387">
    <property type="entry name" value="HATPase_c"/>
    <property type="match status" value="1"/>
</dbReference>
<gene>
    <name evidence="10" type="ORF">GCM10011487_55600</name>
</gene>
<evidence type="ECO:0000256" key="1">
    <source>
        <dbReference type="ARBA" id="ARBA00000085"/>
    </source>
</evidence>
<evidence type="ECO:0000256" key="5">
    <source>
        <dbReference type="ARBA" id="ARBA00022777"/>
    </source>
</evidence>
<dbReference type="InterPro" id="IPR036890">
    <property type="entry name" value="HATPase_C_sf"/>
</dbReference>
<dbReference type="SUPFAM" id="SSF55874">
    <property type="entry name" value="ATPase domain of HSP90 chaperone/DNA topoisomerase II/histidine kinase"/>
    <property type="match status" value="1"/>
</dbReference>
<evidence type="ECO:0000256" key="4">
    <source>
        <dbReference type="ARBA" id="ARBA00022679"/>
    </source>
</evidence>
<dbReference type="SMART" id="SM00448">
    <property type="entry name" value="REC"/>
    <property type="match status" value="2"/>
</dbReference>
<dbReference type="PROSITE" id="PS50110">
    <property type="entry name" value="RESPONSE_REGULATORY"/>
    <property type="match status" value="2"/>
</dbReference>
<dbReference type="RefSeq" id="WP_161815166.1">
    <property type="nucleotide sequence ID" value="NZ_BLJN01000006.1"/>
</dbReference>
<dbReference type="InterPro" id="IPR001789">
    <property type="entry name" value="Sig_transdc_resp-reg_receiver"/>
</dbReference>
<feature type="coiled-coil region" evidence="7">
    <location>
        <begin position="134"/>
        <end position="179"/>
    </location>
</feature>
<feature type="modified residue" description="4-aspartylphosphate" evidence="6">
    <location>
        <position position="475"/>
    </location>
</feature>
<dbReference type="InterPro" id="IPR036097">
    <property type="entry name" value="HisK_dim/P_sf"/>
</dbReference>
<feature type="domain" description="Histidine kinase" evidence="8">
    <location>
        <begin position="186"/>
        <end position="404"/>
    </location>
</feature>
<dbReference type="CDD" id="cd00082">
    <property type="entry name" value="HisKA"/>
    <property type="match status" value="1"/>
</dbReference>
<evidence type="ECO:0000313" key="11">
    <source>
        <dbReference type="Proteomes" id="UP000445000"/>
    </source>
</evidence>
<dbReference type="Pfam" id="PF00072">
    <property type="entry name" value="Response_reg"/>
    <property type="match status" value="2"/>
</dbReference>
<keyword evidence="11" id="KW-1185">Reference proteome</keyword>
<feature type="modified residue" description="4-aspartylphosphate" evidence="6">
    <location>
        <position position="60"/>
    </location>
</feature>
<dbReference type="InterPro" id="IPR003661">
    <property type="entry name" value="HisK_dim/P_dom"/>
</dbReference>
<evidence type="ECO:0000313" key="10">
    <source>
        <dbReference type="EMBL" id="GFE83560.1"/>
    </source>
</evidence>
<dbReference type="Gene3D" id="3.30.565.10">
    <property type="entry name" value="Histidine kinase-like ATPase, C-terminal domain"/>
    <property type="match status" value="1"/>
</dbReference>
<sequence length="554" mass="60965">MNAPPFNERVNILLVDDQPSRLLSYESVLADLGQNLISARSGEEALQRLLEDDFAVILLDVSMPGMDGFETAAMIHDHPRFESIPIIFVTGVHDSEFDALKGYRLGAVDYVSIPIVPEILRSKVSVLVELYMQRRELQRLNKSLAEANTTLQAEKAQELERVNRNLEQANAALRDADRHKDEFIAILAHELRNPLAPIRAAVDVMSLMPLDHPQLRWAREVIDRQTTHLSRLVDDLLDVSRISRGTIKLNKELLTLRTILDRSVEAAQPIISAHHHELQIECPAELATVEGDPTRLVQILSNLLNNAAKYMQASGTILLRASVDNEHAVFSVKDSGIGLTSEALPKLFNLFSRVHEDEGHLPSGLGIGLALVRQLVELHGGTVNATSPGPNRGSEFTVRLPLSSSVAPVVALDEIASATGRAQPLRVLVADDNADALESLALLLEVCGHEVRKASDGQETLQAVTAWRPDVALLDIGMPILDGYEVARRIRGEPWGTQLFLVAVSGWGQSEDRQRATDAGFDLHFRKPIGLPILEGILEKAQRLNAETVVKSDT</sequence>
<dbReference type="SUPFAM" id="SSF47384">
    <property type="entry name" value="Homodimeric domain of signal transducing histidine kinase"/>
    <property type="match status" value="1"/>
</dbReference>